<keyword evidence="3" id="KW-0378">Hydrolase</keyword>
<dbReference type="InterPro" id="IPR029058">
    <property type="entry name" value="AB_hydrolase_fold"/>
</dbReference>
<dbReference type="PANTHER" id="PTHR11487">
    <property type="entry name" value="THIOESTERASE"/>
    <property type="match status" value="1"/>
</dbReference>
<gene>
    <name evidence="3" type="primary">grsT</name>
    <name evidence="3" type="ORF">NSPZN2_90069</name>
</gene>
<feature type="domain" description="Thioesterase" evidence="2">
    <location>
        <begin position="21"/>
        <end position="240"/>
    </location>
</feature>
<comment type="similarity">
    <text evidence="1">Belongs to the thioesterase family.</text>
</comment>
<sequence>MLTTTDRRPWLVTCRPGTGLRLIGFPYAGGGPSLFRSWPSDLLQDIELCAVHLPGREARMKEEPIGDLHRAVGELVEAIEPVCHRPVALFGHSIGGLLAFECARELRRRFDITPVHLFVSGCPAPQLRDHDRLFDLPDEEFLERMRRFNGTPREILEHAELMELMLPTLRADFSLRDTYVHHEAPPLSCPITAFGGMADDAVGAAKLEPWREHTADGFQLWLFQGDHFFIRTAQSVVAETVTFILQPYMQTRR</sequence>
<evidence type="ECO:0000313" key="3">
    <source>
        <dbReference type="EMBL" id="CAE6805495.1"/>
    </source>
</evidence>
<accession>A0ABN7MGS2</accession>
<name>A0ABN7MGS2_9BACT</name>
<dbReference type="Pfam" id="PF00975">
    <property type="entry name" value="Thioesterase"/>
    <property type="match status" value="1"/>
</dbReference>
<keyword evidence="4" id="KW-1185">Reference proteome</keyword>
<dbReference type="Proteomes" id="UP000675880">
    <property type="component" value="Unassembled WGS sequence"/>
</dbReference>
<proteinExistence type="inferred from homology"/>
<dbReference type="EMBL" id="CAJNBJ010000022">
    <property type="protein sequence ID" value="CAE6805495.1"/>
    <property type="molecule type" value="Genomic_DNA"/>
</dbReference>
<dbReference type="InterPro" id="IPR012223">
    <property type="entry name" value="TEII"/>
</dbReference>
<dbReference type="GO" id="GO:0016787">
    <property type="term" value="F:hydrolase activity"/>
    <property type="evidence" value="ECO:0007669"/>
    <property type="project" value="UniProtKB-KW"/>
</dbReference>
<dbReference type="RefSeq" id="WP_213044399.1">
    <property type="nucleotide sequence ID" value="NZ_CAJNBJ010000022.1"/>
</dbReference>
<reference evidence="3 4" key="1">
    <citation type="submission" date="2021-02" db="EMBL/GenBank/DDBJ databases">
        <authorList>
            <person name="Han P."/>
        </authorList>
    </citation>
    <scope>NUCLEOTIDE SEQUENCE [LARGE SCALE GENOMIC DNA]</scope>
    <source>
        <strain evidence="3">Candidatus Nitrospira sp. ZN2</strain>
    </source>
</reference>
<dbReference type="SUPFAM" id="SSF53474">
    <property type="entry name" value="alpha/beta-Hydrolases"/>
    <property type="match status" value="1"/>
</dbReference>
<comment type="caution">
    <text evidence="3">The sequence shown here is derived from an EMBL/GenBank/DDBJ whole genome shotgun (WGS) entry which is preliminary data.</text>
</comment>
<protein>
    <submittedName>
        <fullName evidence="3">Gramicidin S biosynthesis protein GrsT</fullName>
        <ecNumber evidence="3">3.1.2.-</ecNumber>
    </submittedName>
</protein>
<evidence type="ECO:0000259" key="2">
    <source>
        <dbReference type="Pfam" id="PF00975"/>
    </source>
</evidence>
<dbReference type="PANTHER" id="PTHR11487:SF0">
    <property type="entry name" value="S-ACYL FATTY ACID SYNTHASE THIOESTERASE, MEDIUM CHAIN"/>
    <property type="match status" value="1"/>
</dbReference>
<evidence type="ECO:0000256" key="1">
    <source>
        <dbReference type="ARBA" id="ARBA00007169"/>
    </source>
</evidence>
<dbReference type="InterPro" id="IPR001031">
    <property type="entry name" value="Thioesterase"/>
</dbReference>
<dbReference type="EC" id="3.1.2.-" evidence="3"/>
<evidence type="ECO:0000313" key="4">
    <source>
        <dbReference type="Proteomes" id="UP000675880"/>
    </source>
</evidence>
<dbReference type="Gene3D" id="3.40.50.1820">
    <property type="entry name" value="alpha/beta hydrolase"/>
    <property type="match status" value="1"/>
</dbReference>
<organism evidence="3 4">
    <name type="scientific">Nitrospira defluvii</name>
    <dbReference type="NCBI Taxonomy" id="330214"/>
    <lineage>
        <taxon>Bacteria</taxon>
        <taxon>Pseudomonadati</taxon>
        <taxon>Nitrospirota</taxon>
        <taxon>Nitrospiria</taxon>
        <taxon>Nitrospirales</taxon>
        <taxon>Nitrospiraceae</taxon>
        <taxon>Nitrospira</taxon>
    </lineage>
</organism>